<proteinExistence type="predicted"/>
<feature type="region of interest" description="Disordered" evidence="1">
    <location>
        <begin position="1"/>
        <end position="55"/>
    </location>
</feature>
<feature type="domain" description="Bacterial toxin 33" evidence="2">
    <location>
        <begin position="42"/>
        <end position="88"/>
    </location>
</feature>
<evidence type="ECO:0000313" key="3">
    <source>
        <dbReference type="EMBL" id="PQQ22543.1"/>
    </source>
</evidence>
<accession>A0A2S8PUL5</accession>
<evidence type="ECO:0000259" key="2">
    <source>
        <dbReference type="Pfam" id="PF15533"/>
    </source>
</evidence>
<evidence type="ECO:0000256" key="1">
    <source>
        <dbReference type="SAM" id="MobiDB-lite"/>
    </source>
</evidence>
<dbReference type="Proteomes" id="UP000239550">
    <property type="component" value="Unassembled WGS sequence"/>
</dbReference>
<reference evidence="3 4" key="1">
    <citation type="submission" date="2018-02" db="EMBL/GenBank/DDBJ databases">
        <title>Five New Genomes of Indian Photorhabdus Isolates TSA.</title>
        <authorList>
            <person name="Dubay B."/>
            <person name="Somvanshi V.S."/>
        </authorList>
    </citation>
    <scope>NUCLEOTIDE SEQUENCE [LARGE SCALE GENOMIC DNA]</scope>
    <source>
        <strain evidence="3 4">H1</strain>
    </source>
</reference>
<dbReference type="AlphaFoldDB" id="A0A2S8PUL5"/>
<feature type="compositionally biased region" description="Polar residues" evidence="1">
    <location>
        <begin position="26"/>
        <end position="38"/>
    </location>
</feature>
<name>A0A2S8PUL5_9GAMM</name>
<dbReference type="InterPro" id="IPR029110">
    <property type="entry name" value="Ntox33"/>
</dbReference>
<protein>
    <recommendedName>
        <fullName evidence="2">Bacterial toxin 33 domain-containing protein</fullName>
    </recommendedName>
</protein>
<comment type="caution">
    <text evidence="3">The sequence shown here is derived from an EMBL/GenBank/DDBJ whole genome shotgun (WGS) entry which is preliminary data.</text>
</comment>
<gene>
    <name evidence="3" type="ORF">C6H66_23140</name>
</gene>
<dbReference type="EMBL" id="PUWT01000086">
    <property type="protein sequence ID" value="PQQ22543.1"/>
    <property type="molecule type" value="Genomic_DNA"/>
</dbReference>
<organism evidence="3 4">
    <name type="scientific">Photorhabdus hindustanensis</name>
    <dbReference type="NCBI Taxonomy" id="2918802"/>
    <lineage>
        <taxon>Bacteria</taxon>
        <taxon>Pseudomonadati</taxon>
        <taxon>Pseudomonadota</taxon>
        <taxon>Gammaproteobacteria</taxon>
        <taxon>Enterobacterales</taxon>
        <taxon>Morganellaceae</taxon>
        <taxon>Photorhabdus</taxon>
    </lineage>
</organism>
<feature type="compositionally biased region" description="Polar residues" evidence="1">
    <location>
        <begin position="1"/>
        <end position="13"/>
    </location>
</feature>
<evidence type="ECO:0000313" key="4">
    <source>
        <dbReference type="Proteomes" id="UP000239550"/>
    </source>
</evidence>
<dbReference type="Pfam" id="PF15533">
    <property type="entry name" value="Ntox33"/>
    <property type="match status" value="1"/>
</dbReference>
<sequence>MDNESQPNVGENLTNEEKKEYGGTGNQQPPEDNQNKNGQNEHKPSNIKMADDKYLKQNGIDAHELKSDVVGKKNISKYDIYVNKETGEL</sequence>
<feature type="compositionally biased region" description="Basic and acidic residues" evidence="1">
    <location>
        <begin position="39"/>
        <end position="55"/>
    </location>
</feature>
<keyword evidence="4" id="KW-1185">Reference proteome</keyword>